<protein>
    <submittedName>
        <fullName evidence="2">Uncharacterized protein</fullName>
    </submittedName>
</protein>
<proteinExistence type="predicted"/>
<accession>A0A1Y1WUV7</accession>
<dbReference type="OrthoDB" id="2158608at2759"/>
<dbReference type="EMBL" id="MCFG01000265">
    <property type="protein sequence ID" value="ORX77078.1"/>
    <property type="molecule type" value="Genomic_DNA"/>
</dbReference>
<name>A0A1Y1WUV7_9FUNG</name>
<evidence type="ECO:0000256" key="1">
    <source>
        <dbReference type="SAM" id="MobiDB-lite"/>
    </source>
</evidence>
<reference evidence="2 3" key="2">
    <citation type="submission" date="2016-08" db="EMBL/GenBank/DDBJ databases">
        <title>Pervasive Adenine N6-methylation of Active Genes in Fungi.</title>
        <authorList>
            <consortium name="DOE Joint Genome Institute"/>
            <person name="Mondo S.J."/>
            <person name="Dannebaum R.O."/>
            <person name="Kuo R.C."/>
            <person name="Labutti K."/>
            <person name="Haridas S."/>
            <person name="Kuo A."/>
            <person name="Salamov A."/>
            <person name="Ahrendt S.R."/>
            <person name="Lipzen A."/>
            <person name="Sullivan W."/>
            <person name="Andreopoulos W.B."/>
            <person name="Clum A."/>
            <person name="Lindquist E."/>
            <person name="Daum C."/>
            <person name="Ramamoorthy G.K."/>
            <person name="Gryganskyi A."/>
            <person name="Culley D."/>
            <person name="Magnuson J.K."/>
            <person name="James T.Y."/>
            <person name="O'Malley M.A."/>
            <person name="Stajich J.E."/>
            <person name="Spatafora J.W."/>
            <person name="Visel A."/>
            <person name="Grigoriev I.V."/>
        </authorList>
    </citation>
    <scope>NUCLEOTIDE SEQUENCE [LARGE SCALE GENOMIC DNA]</scope>
    <source>
        <strain evidence="2 3">S4</strain>
    </source>
</reference>
<organism evidence="2 3">
    <name type="scientific">Anaeromyces robustus</name>
    <dbReference type="NCBI Taxonomy" id="1754192"/>
    <lineage>
        <taxon>Eukaryota</taxon>
        <taxon>Fungi</taxon>
        <taxon>Fungi incertae sedis</taxon>
        <taxon>Chytridiomycota</taxon>
        <taxon>Chytridiomycota incertae sedis</taxon>
        <taxon>Neocallimastigomycetes</taxon>
        <taxon>Neocallimastigales</taxon>
        <taxon>Neocallimastigaceae</taxon>
        <taxon>Anaeromyces</taxon>
    </lineage>
</organism>
<gene>
    <name evidence="2" type="ORF">BCR32DRAFT_248223</name>
</gene>
<evidence type="ECO:0000313" key="2">
    <source>
        <dbReference type="EMBL" id="ORX77078.1"/>
    </source>
</evidence>
<feature type="compositionally biased region" description="Polar residues" evidence="1">
    <location>
        <begin position="270"/>
        <end position="291"/>
    </location>
</feature>
<feature type="region of interest" description="Disordered" evidence="1">
    <location>
        <begin position="270"/>
        <end position="351"/>
    </location>
</feature>
<feature type="compositionally biased region" description="Basic residues" evidence="1">
    <location>
        <begin position="330"/>
        <end position="346"/>
    </location>
</feature>
<reference evidence="2 3" key="1">
    <citation type="submission" date="2016-08" db="EMBL/GenBank/DDBJ databases">
        <title>A Parts List for Fungal Cellulosomes Revealed by Comparative Genomics.</title>
        <authorList>
            <consortium name="DOE Joint Genome Institute"/>
            <person name="Haitjema C.H."/>
            <person name="Gilmore S.P."/>
            <person name="Henske J.K."/>
            <person name="Solomon K.V."/>
            <person name="De Groot R."/>
            <person name="Kuo A."/>
            <person name="Mondo S.J."/>
            <person name="Salamov A.A."/>
            <person name="Labutti K."/>
            <person name="Zhao Z."/>
            <person name="Chiniquy J."/>
            <person name="Barry K."/>
            <person name="Brewer H.M."/>
            <person name="Purvine S.O."/>
            <person name="Wright A.T."/>
            <person name="Boxma B."/>
            <person name="Van Alen T."/>
            <person name="Hackstein J.H."/>
            <person name="Baker S.E."/>
            <person name="Grigoriev I.V."/>
            <person name="O'Malley M.A."/>
        </authorList>
    </citation>
    <scope>NUCLEOTIDE SEQUENCE [LARGE SCALE GENOMIC DNA]</scope>
    <source>
        <strain evidence="2 3">S4</strain>
    </source>
</reference>
<comment type="caution">
    <text evidence="2">The sequence shown here is derived from an EMBL/GenBank/DDBJ whole genome shotgun (WGS) entry which is preliminary data.</text>
</comment>
<keyword evidence="3" id="KW-1185">Reference proteome</keyword>
<dbReference type="AlphaFoldDB" id="A0A1Y1WUV7"/>
<dbReference type="Proteomes" id="UP000193944">
    <property type="component" value="Unassembled WGS sequence"/>
</dbReference>
<evidence type="ECO:0000313" key="3">
    <source>
        <dbReference type="Proteomes" id="UP000193944"/>
    </source>
</evidence>
<sequence>MANETNIISKLTKGLKLKINKKKKSNWKSLHSNESLPPTPSEELMLYSGTEEELYQAKMNVQANRSFSYHTSHLSDNETNYNTNNILAGLNSTNNQTNISSMAIGRSKTTYNQPNTTSYSYQNGSVLRNNNFNLYQQTQTLQNNYLYPTSNNTNRKNSYQTVCVTSPSSSTSQSKPIPINYTSSSTNNIPYPSAPNSPLSFDSSDTYVNDNNPFKINTTINPKATTKQINTQLTITTTNIDPALSHSLISPIEFDGSGNEIKRSTTIATINMNQQETTTNSRTTKQNSNKEQISRSKSAKRIKPLITFDTPPVVTPITAPDSDFEDSIRGRKRSSKKSKKHVKKRSSNLLTLKTTDIKDSSLSKMNKKSYSGNNYSSGPSSAAIAAKVNKRLYSSNEEDDDVPLGIIQYKCLSSLLQESAPSNISSLQSNTKSFKSHSKNNYGYVSPPATDDPYCSSEKYDFPKFNNYYHENYVI</sequence>